<dbReference type="EMBL" id="MCFL01000002">
    <property type="protein sequence ID" value="ORZ40700.1"/>
    <property type="molecule type" value="Genomic_DNA"/>
</dbReference>
<protein>
    <submittedName>
        <fullName evidence="1">Uncharacterized protein</fullName>
    </submittedName>
</protein>
<keyword evidence="2" id="KW-1185">Reference proteome</keyword>
<evidence type="ECO:0000313" key="1">
    <source>
        <dbReference type="EMBL" id="ORZ40700.1"/>
    </source>
</evidence>
<dbReference type="Proteomes" id="UP000193411">
    <property type="component" value="Unassembled WGS sequence"/>
</dbReference>
<name>A0A1Y2I1F9_9FUNG</name>
<dbReference type="AlphaFoldDB" id="A0A1Y2I1F9"/>
<proteinExistence type="predicted"/>
<comment type="caution">
    <text evidence="1">The sequence shown here is derived from an EMBL/GenBank/DDBJ whole genome shotgun (WGS) entry which is preliminary data.</text>
</comment>
<sequence length="71" mass="7667">MTPWLTFGSVAQGQRTDAVNELDAKMLTSTRPAAQAPLAVKTSGIRAALRSLGWEPEELNKETDNHLDDGS</sequence>
<evidence type="ECO:0000313" key="2">
    <source>
        <dbReference type="Proteomes" id="UP000193411"/>
    </source>
</evidence>
<gene>
    <name evidence="1" type="ORF">BCR44DRAFT_36563</name>
</gene>
<accession>A0A1Y2I1F9</accession>
<organism evidence="1 2">
    <name type="scientific">Catenaria anguillulae PL171</name>
    <dbReference type="NCBI Taxonomy" id="765915"/>
    <lineage>
        <taxon>Eukaryota</taxon>
        <taxon>Fungi</taxon>
        <taxon>Fungi incertae sedis</taxon>
        <taxon>Blastocladiomycota</taxon>
        <taxon>Blastocladiomycetes</taxon>
        <taxon>Blastocladiales</taxon>
        <taxon>Catenariaceae</taxon>
        <taxon>Catenaria</taxon>
    </lineage>
</organism>
<reference evidence="1 2" key="1">
    <citation type="submission" date="2016-07" db="EMBL/GenBank/DDBJ databases">
        <title>Pervasive Adenine N6-methylation of Active Genes in Fungi.</title>
        <authorList>
            <consortium name="DOE Joint Genome Institute"/>
            <person name="Mondo S.J."/>
            <person name="Dannebaum R.O."/>
            <person name="Kuo R.C."/>
            <person name="Labutti K."/>
            <person name="Haridas S."/>
            <person name="Kuo A."/>
            <person name="Salamov A."/>
            <person name="Ahrendt S.R."/>
            <person name="Lipzen A."/>
            <person name="Sullivan W."/>
            <person name="Andreopoulos W.B."/>
            <person name="Clum A."/>
            <person name="Lindquist E."/>
            <person name="Daum C."/>
            <person name="Ramamoorthy G.K."/>
            <person name="Gryganskyi A."/>
            <person name="Culley D."/>
            <person name="Magnuson J.K."/>
            <person name="James T.Y."/>
            <person name="O'Malley M.A."/>
            <person name="Stajich J.E."/>
            <person name="Spatafora J.W."/>
            <person name="Visel A."/>
            <person name="Grigoriev I.V."/>
        </authorList>
    </citation>
    <scope>NUCLEOTIDE SEQUENCE [LARGE SCALE GENOMIC DNA]</scope>
    <source>
        <strain evidence="1 2">PL171</strain>
    </source>
</reference>